<sequence>MTQPVLLLDDCVRGQSLIDIFEDGRCLQVEAKKSPRIFQIKLYDFRHRIIRIDLEDPWTFFVGFHSSMQTRGLGVS</sequence>
<protein>
    <submittedName>
        <fullName evidence="1">Uncharacterized protein</fullName>
    </submittedName>
</protein>
<reference evidence="1 2" key="1">
    <citation type="submission" date="2014-08" db="EMBL/GenBank/DDBJ databases">
        <title>Porphyromonas cangingivalis strain:COT-109_OH1386 Genome sequencing.</title>
        <authorList>
            <person name="Wallis C."/>
            <person name="Deusch O."/>
            <person name="O'Flynn C."/>
            <person name="Davis I."/>
            <person name="Jospin G."/>
            <person name="Darling A.E."/>
            <person name="Coil D.A."/>
            <person name="Alexiev A."/>
            <person name="Horsfall A."/>
            <person name="Kirkwood N."/>
            <person name="Harris S."/>
            <person name="Eisen J.A."/>
        </authorList>
    </citation>
    <scope>NUCLEOTIDE SEQUENCE [LARGE SCALE GENOMIC DNA]</scope>
    <source>
        <strain evidence="2">COT-109 OH1386</strain>
    </source>
</reference>
<name>A0A0A2ERL5_PORCN</name>
<dbReference type="AlphaFoldDB" id="A0A0A2ERL5"/>
<comment type="caution">
    <text evidence="1">The sequence shown here is derived from an EMBL/GenBank/DDBJ whole genome shotgun (WGS) entry which is preliminary data.</text>
</comment>
<gene>
    <name evidence="1" type="ORF">HQ35_06425</name>
</gene>
<evidence type="ECO:0000313" key="1">
    <source>
        <dbReference type="EMBL" id="KGN80312.1"/>
    </source>
</evidence>
<evidence type="ECO:0000313" key="2">
    <source>
        <dbReference type="Proteomes" id="UP000030125"/>
    </source>
</evidence>
<proteinExistence type="predicted"/>
<dbReference type="Proteomes" id="UP000030125">
    <property type="component" value="Unassembled WGS sequence"/>
</dbReference>
<dbReference type="EMBL" id="JQJD01000043">
    <property type="protein sequence ID" value="KGN80312.1"/>
    <property type="molecule type" value="Genomic_DNA"/>
</dbReference>
<keyword evidence="2" id="KW-1185">Reference proteome</keyword>
<organism evidence="1 2">
    <name type="scientific">Porphyromonas cangingivalis</name>
    <dbReference type="NCBI Taxonomy" id="36874"/>
    <lineage>
        <taxon>Bacteria</taxon>
        <taxon>Pseudomonadati</taxon>
        <taxon>Bacteroidota</taxon>
        <taxon>Bacteroidia</taxon>
        <taxon>Bacteroidales</taxon>
        <taxon>Porphyromonadaceae</taxon>
        <taxon>Porphyromonas</taxon>
    </lineage>
</organism>
<accession>A0A0A2ERL5</accession>